<feature type="compositionally biased region" description="Low complexity" evidence="2">
    <location>
        <begin position="296"/>
        <end position="310"/>
    </location>
</feature>
<dbReference type="InterPro" id="IPR003615">
    <property type="entry name" value="HNH_nuc"/>
</dbReference>
<accession>A0ABU7ZAX1</accession>
<dbReference type="CDD" id="cd00085">
    <property type="entry name" value="HNHc"/>
    <property type="match status" value="1"/>
</dbReference>
<sequence length="528" mass="56068">MTQMSDQSWGASPDQMLAALRRATQRAVASLDAVGSADEHPADLDATLDAVEAVQAAVNTLEGLRAVLADRLRRQADYSPGSLVDTEDAIARRADAGRQRELALRAVTADLATSLHVGDGAARRLLDHSTTLTTVAPRTVRAVVDGTVSWPKAEILAREIDDLDPAEAEHVEARVLPVAATSTPAQLRSRARRAREEAHPVPADVRHADATSRREVWLDPGRDGMAWLTAHLPAPFAHAVHDRLTSTATRLRAEGDDRSTGQLRADVLADLLLDDGTLDRGALDSSAHGADDLARSVGAPLPAAPSSPSGPLGPPVRPVGALAPIARAIRPRVHLTVPVLSLLGVGDAPASLDGRTPVDAETARALCAHAPSFRRILTDPETGAVLSVGRSTYQAPADLKAMLAERDATCRFPGCVRPVSGTDLDHTVAWADGGTTDADNLAHLCRHHHVLKHQTRWRVRQLGAGRLRWTSPTGRVYDTDPPPPETTRHRAPPTPPVAPPTPLPRGTSRALVVPSEAHETADLGPPPF</sequence>
<evidence type="ECO:0000313" key="5">
    <source>
        <dbReference type="Proteomes" id="UP001310387"/>
    </source>
</evidence>
<evidence type="ECO:0000256" key="2">
    <source>
        <dbReference type="SAM" id="MobiDB-lite"/>
    </source>
</evidence>
<evidence type="ECO:0000256" key="1">
    <source>
        <dbReference type="ARBA" id="ARBA00023450"/>
    </source>
</evidence>
<feature type="compositionally biased region" description="Pro residues" evidence="2">
    <location>
        <begin position="492"/>
        <end position="503"/>
    </location>
</feature>
<dbReference type="Pfam" id="PF02720">
    <property type="entry name" value="DUF222"/>
    <property type="match status" value="1"/>
</dbReference>
<comment type="similarity">
    <text evidence="1">Belongs to the Rv1128c/1148c/1588c/1702c/1945/3466 family.</text>
</comment>
<name>A0ABU7ZAX1_9MICO</name>
<dbReference type="Pfam" id="PF01844">
    <property type="entry name" value="HNH"/>
    <property type="match status" value="1"/>
</dbReference>
<gene>
    <name evidence="4" type="ORF">V5O49_16275</name>
</gene>
<feature type="region of interest" description="Disordered" evidence="2">
    <location>
        <begin position="470"/>
        <end position="528"/>
    </location>
</feature>
<evidence type="ECO:0000313" key="4">
    <source>
        <dbReference type="EMBL" id="MEG3616684.1"/>
    </source>
</evidence>
<proteinExistence type="inferred from homology"/>
<reference evidence="4" key="2">
    <citation type="submission" date="2024-02" db="EMBL/GenBank/DDBJ databases">
        <authorList>
            <person name="Prathaban M."/>
            <person name="Mythili R."/>
            <person name="Sharmila Devi N."/>
            <person name="Sobanaa M."/>
            <person name="Prathiviraj R."/>
            <person name="Selvin J."/>
        </authorList>
    </citation>
    <scope>NUCLEOTIDE SEQUENCE</scope>
    <source>
        <strain evidence="4">MP1014</strain>
    </source>
</reference>
<dbReference type="EMBL" id="JBAGLP010000120">
    <property type="protein sequence ID" value="MEG3616684.1"/>
    <property type="molecule type" value="Genomic_DNA"/>
</dbReference>
<feature type="region of interest" description="Disordered" evidence="2">
    <location>
        <begin position="296"/>
        <end position="315"/>
    </location>
</feature>
<feature type="domain" description="HNH nuclease" evidence="3">
    <location>
        <begin position="398"/>
        <end position="450"/>
    </location>
</feature>
<reference evidence="4" key="1">
    <citation type="journal article" date="2024" name="Antonie Van Leeuwenhoek">
        <title>Isoptericola haloaureus sp. nov., a dimorphic actinobacterium isolated from mangrove sediments of southeast India, implicating biosaline agricultural significance through nitrogen fixation and salt tolerance genes.</title>
        <authorList>
            <person name="Prathaban M."/>
            <person name="Prathiviraj R."/>
            <person name="Ravichandran M."/>
            <person name="Natarajan S.D."/>
            <person name="Sobanaa M."/>
            <person name="Hari Krishna Kumar S."/>
            <person name="Chandrasekar V."/>
            <person name="Selvin J."/>
        </authorList>
    </citation>
    <scope>NUCLEOTIDE SEQUENCE</scope>
    <source>
        <strain evidence="4">MP1014</strain>
    </source>
</reference>
<dbReference type="Gene3D" id="1.10.30.50">
    <property type="match status" value="1"/>
</dbReference>
<organism evidence="4 5">
    <name type="scientific">Isoptericola haloaureus</name>
    <dbReference type="NCBI Taxonomy" id="1542902"/>
    <lineage>
        <taxon>Bacteria</taxon>
        <taxon>Bacillati</taxon>
        <taxon>Actinomycetota</taxon>
        <taxon>Actinomycetes</taxon>
        <taxon>Micrococcales</taxon>
        <taxon>Promicromonosporaceae</taxon>
        <taxon>Isoptericola</taxon>
    </lineage>
</organism>
<dbReference type="Proteomes" id="UP001310387">
    <property type="component" value="Unassembled WGS sequence"/>
</dbReference>
<dbReference type="InterPro" id="IPR003870">
    <property type="entry name" value="DUF222"/>
</dbReference>
<evidence type="ECO:0000259" key="3">
    <source>
        <dbReference type="SMART" id="SM00507"/>
    </source>
</evidence>
<keyword evidence="5" id="KW-1185">Reference proteome</keyword>
<dbReference type="InterPro" id="IPR002711">
    <property type="entry name" value="HNH"/>
</dbReference>
<dbReference type="SMART" id="SM00507">
    <property type="entry name" value="HNHc"/>
    <property type="match status" value="1"/>
</dbReference>
<comment type="caution">
    <text evidence="4">The sequence shown here is derived from an EMBL/GenBank/DDBJ whole genome shotgun (WGS) entry which is preliminary data.</text>
</comment>
<dbReference type="RefSeq" id="WP_332903140.1">
    <property type="nucleotide sequence ID" value="NZ_JBAGLP010000120.1"/>
</dbReference>
<protein>
    <submittedName>
        <fullName evidence="4">DUF222 domain-containing protein</fullName>
    </submittedName>
</protein>